<feature type="region of interest" description="Disordered" evidence="1">
    <location>
        <begin position="213"/>
        <end position="238"/>
    </location>
</feature>
<dbReference type="InterPro" id="IPR046464">
    <property type="entry name" value="SWI-SNF_Ssr4_C"/>
</dbReference>
<sequence>MYPASQAYNVPEPSALVPNNLLPHVHLVSSYRFPILPTVQPAQALEYLIKGPQIVKDTSPVAWTYFASPPPDGTVIMTWQAPRMQTQFASDGLVWADPEVSYDTQIRGYNIQVLVHKSGYIYPQEQVTAHARFRYRITGGPGQIDPNLWIIHYAQAEPSHRIPSAQIPIQRDVHAQLTGRAQLQAAGPLIRKDFMLEDRANWPEVKFGQPVGPRPTVYPGGVNPMQQRPYQTQPPPAKRQRGLQQVRPQVAAVIDQSLEEEENSTQDTFDFMTPREISLSRYKQHHEWMEEIFSSPYDMKKIQPIDLGLGLMGELSSLTVDILDAPGGDIPPSYSTYQVKNYTKLDPEQLKIFEARVAEYTAKEKAELEKMRIAHTKRIADLKRSRTYIKAERRLRDLPRISNTTDSTRSDGVDGDLTDPLDSVVRELENSLAIRFDSKKHVVCVDKGGFIEQQQPPVPKSPQVNGNAAIPTNTTTSADEGAVDADNSAASLLDQYGSGSLNGTPGANLSVPQISQPPSQLQSAVATPNAPQGDPAQGSSFGEQDNLERSETNDLLDLDVEMSGMTNTEDKVGDGDWVLVGDQAAGSGQQSSSNKQNAASTDAPAGLSNQSAVATAARDSETSTSLFDTGDFGAFDSLDSAGDALADYTNVDDTMGLDLVDDSAFGDAFHGTESFQAADEDGDNA</sequence>
<name>A0A6G1KFX9_9PLEO</name>
<evidence type="ECO:0000313" key="4">
    <source>
        <dbReference type="EMBL" id="KAF2711455.1"/>
    </source>
</evidence>
<feature type="compositionally biased region" description="Low complexity" evidence="1">
    <location>
        <begin position="510"/>
        <end position="523"/>
    </location>
</feature>
<feature type="region of interest" description="Disordered" evidence="1">
    <location>
        <begin position="584"/>
        <end position="629"/>
    </location>
</feature>
<feature type="compositionally biased region" description="Low complexity" evidence="1">
    <location>
        <begin position="584"/>
        <end position="600"/>
    </location>
</feature>
<evidence type="ECO:0000256" key="1">
    <source>
        <dbReference type="SAM" id="MobiDB-lite"/>
    </source>
</evidence>
<evidence type="ECO:0000259" key="3">
    <source>
        <dbReference type="Pfam" id="PF20497"/>
    </source>
</evidence>
<feature type="domain" description="SWI/SNF and RSC complexes subunit Ssr4 N-terminal" evidence="2">
    <location>
        <begin position="12"/>
        <end position="210"/>
    </location>
</feature>
<dbReference type="GO" id="GO:0006338">
    <property type="term" value="P:chromatin remodeling"/>
    <property type="evidence" value="ECO:0007669"/>
    <property type="project" value="InterPro"/>
</dbReference>
<gene>
    <name evidence="4" type="ORF">K504DRAFT_373935</name>
</gene>
<dbReference type="Pfam" id="PF20497">
    <property type="entry name" value="SWI-SNF_Ssr4_C"/>
    <property type="match status" value="1"/>
</dbReference>
<dbReference type="EMBL" id="MU005767">
    <property type="protein sequence ID" value="KAF2711455.1"/>
    <property type="molecule type" value="Genomic_DNA"/>
</dbReference>
<dbReference type="Pfam" id="PF08549">
    <property type="entry name" value="SWI-SNF_Ssr4_N"/>
    <property type="match status" value="1"/>
</dbReference>
<evidence type="ECO:0000313" key="5">
    <source>
        <dbReference type="Proteomes" id="UP000799428"/>
    </source>
</evidence>
<dbReference type="AlphaFoldDB" id="A0A6G1KFX9"/>
<reference evidence="4" key="1">
    <citation type="journal article" date="2020" name="Stud. Mycol.">
        <title>101 Dothideomycetes genomes: a test case for predicting lifestyles and emergence of pathogens.</title>
        <authorList>
            <person name="Haridas S."/>
            <person name="Albert R."/>
            <person name="Binder M."/>
            <person name="Bloem J."/>
            <person name="Labutti K."/>
            <person name="Salamov A."/>
            <person name="Andreopoulos B."/>
            <person name="Baker S."/>
            <person name="Barry K."/>
            <person name="Bills G."/>
            <person name="Bluhm B."/>
            <person name="Cannon C."/>
            <person name="Castanera R."/>
            <person name="Culley D."/>
            <person name="Daum C."/>
            <person name="Ezra D."/>
            <person name="Gonzalez J."/>
            <person name="Henrissat B."/>
            <person name="Kuo A."/>
            <person name="Liang C."/>
            <person name="Lipzen A."/>
            <person name="Lutzoni F."/>
            <person name="Magnuson J."/>
            <person name="Mondo S."/>
            <person name="Nolan M."/>
            <person name="Ohm R."/>
            <person name="Pangilinan J."/>
            <person name="Park H.-J."/>
            <person name="Ramirez L."/>
            <person name="Alfaro M."/>
            <person name="Sun H."/>
            <person name="Tritt A."/>
            <person name="Yoshinaga Y."/>
            <person name="Zwiers L.-H."/>
            <person name="Turgeon B."/>
            <person name="Goodwin S."/>
            <person name="Spatafora J."/>
            <person name="Crous P."/>
            <person name="Grigoriev I."/>
        </authorList>
    </citation>
    <scope>NUCLEOTIDE SEQUENCE</scope>
    <source>
        <strain evidence="4">CBS 279.74</strain>
    </source>
</reference>
<dbReference type="Proteomes" id="UP000799428">
    <property type="component" value="Unassembled WGS sequence"/>
</dbReference>
<evidence type="ECO:0000259" key="2">
    <source>
        <dbReference type="Pfam" id="PF08549"/>
    </source>
</evidence>
<accession>A0A6G1KFX9</accession>
<feature type="domain" description="SWI/SNF and RSC complexes subunit Ssr4 C-terminal" evidence="3">
    <location>
        <begin position="259"/>
        <end position="674"/>
    </location>
</feature>
<feature type="compositionally biased region" description="Polar residues" evidence="1">
    <location>
        <begin position="497"/>
        <end position="507"/>
    </location>
</feature>
<dbReference type="InterPro" id="IPR013859">
    <property type="entry name" value="Ssr4_N"/>
</dbReference>
<proteinExistence type="predicted"/>
<feature type="region of interest" description="Disordered" evidence="1">
    <location>
        <begin position="452"/>
        <end position="481"/>
    </location>
</feature>
<protein>
    <submittedName>
        <fullName evidence="4">DUF1750-domain-containing protein</fullName>
    </submittedName>
</protein>
<feature type="region of interest" description="Disordered" evidence="1">
    <location>
        <begin position="494"/>
        <end position="548"/>
    </location>
</feature>
<dbReference type="OrthoDB" id="5321006at2759"/>
<keyword evidence="5" id="KW-1185">Reference proteome</keyword>
<organism evidence="4 5">
    <name type="scientific">Pleomassaria siparia CBS 279.74</name>
    <dbReference type="NCBI Taxonomy" id="1314801"/>
    <lineage>
        <taxon>Eukaryota</taxon>
        <taxon>Fungi</taxon>
        <taxon>Dikarya</taxon>
        <taxon>Ascomycota</taxon>
        <taxon>Pezizomycotina</taxon>
        <taxon>Dothideomycetes</taxon>
        <taxon>Pleosporomycetidae</taxon>
        <taxon>Pleosporales</taxon>
        <taxon>Pleomassariaceae</taxon>
        <taxon>Pleomassaria</taxon>
    </lineage>
</organism>